<dbReference type="RefSeq" id="WP_172154969.1">
    <property type="nucleotide sequence ID" value="NZ_JABJWC010000003.1"/>
</dbReference>
<dbReference type="EMBL" id="JABJWC010000003">
    <property type="protein sequence ID" value="NPC65242.1"/>
    <property type="molecule type" value="Genomic_DNA"/>
</dbReference>
<feature type="transmembrane region" description="Helical" evidence="1">
    <location>
        <begin position="105"/>
        <end position="125"/>
    </location>
</feature>
<dbReference type="Proteomes" id="UP000623090">
    <property type="component" value="Unassembled WGS sequence"/>
</dbReference>
<proteinExistence type="predicted"/>
<organism evidence="2 3">
    <name type="scientific">Komagataeibacter melomenusus</name>
    <dbReference type="NCBI Taxonomy" id="2766578"/>
    <lineage>
        <taxon>Bacteria</taxon>
        <taxon>Pseudomonadati</taxon>
        <taxon>Pseudomonadota</taxon>
        <taxon>Alphaproteobacteria</taxon>
        <taxon>Acetobacterales</taxon>
        <taxon>Acetobacteraceae</taxon>
        <taxon>Komagataeibacter</taxon>
    </lineage>
</organism>
<feature type="transmembrane region" description="Helical" evidence="1">
    <location>
        <begin position="12"/>
        <end position="29"/>
    </location>
</feature>
<accession>A0ABX2ABM4</accession>
<comment type="caution">
    <text evidence="2">The sequence shown here is derived from an EMBL/GenBank/DDBJ whole genome shotgun (WGS) entry which is preliminary data.</text>
</comment>
<evidence type="ECO:0000313" key="2">
    <source>
        <dbReference type="EMBL" id="NPC65242.1"/>
    </source>
</evidence>
<keyword evidence="1" id="KW-0812">Transmembrane</keyword>
<reference evidence="2 3" key="1">
    <citation type="journal article" date="2020" name="Microorganisms">
        <title>Description of Komagataeibacter melaceti sp. nov. and Komagataeibacter melomenusus sp. nov. Isolated from Apple Cider Vinegar.</title>
        <authorList>
            <person name="Maric L."/>
            <person name="Cleenwerck I."/>
            <person name="Accetto T."/>
            <person name="Vandamme P."/>
            <person name="Trcek J."/>
        </authorList>
    </citation>
    <scope>NUCLEOTIDE SEQUENCE [LARGE SCALE GENOMIC DNA]</scope>
    <source>
        <strain evidence="2 3">AV436</strain>
    </source>
</reference>
<keyword evidence="1" id="KW-1133">Transmembrane helix</keyword>
<evidence type="ECO:0000256" key="1">
    <source>
        <dbReference type="SAM" id="Phobius"/>
    </source>
</evidence>
<keyword evidence="1" id="KW-0472">Membrane</keyword>
<evidence type="ECO:0000313" key="3">
    <source>
        <dbReference type="Proteomes" id="UP000623090"/>
    </source>
</evidence>
<gene>
    <name evidence="2" type="ORF">HNW77_02240</name>
</gene>
<keyword evidence="3" id="KW-1185">Reference proteome</keyword>
<name>A0ABX2ABM4_9PROT</name>
<protein>
    <submittedName>
        <fullName evidence="2">Uncharacterized protein</fullName>
    </submittedName>
</protein>
<sequence>MNRMSLPPKYSCLLIGIMGVLLGAVEWLFEPDGSTLDSLRSPQEQQILQNLSGPLAVVIFMASVLRRQIIYALGHNILDDTVCMSLPYWLIGHLSRLRPLHRTGVFLLVTLSLQGGMGLLAVGVWQCPPVWHRMAGNPVRDHRLSHIRKAQAAHDRVLRHGVQCDHIWL</sequence>